<accession>A0AAI9J2S1</accession>
<proteinExistence type="predicted"/>
<gene>
    <name evidence="1" type="ORF">L566_3359</name>
</gene>
<reference evidence="1 2" key="1">
    <citation type="journal article" date="2013" name="Genome Announc.">
        <title>Genome Sequences of 28 Bordetella pertussis U.S. Outbreak Strains Dating from 2010 to 2012.</title>
        <authorList>
            <person name="Harvill E.T."/>
            <person name="Goodfield L.L."/>
            <person name="Ivanov Y."/>
            <person name="Meyer J.A."/>
            <person name="Newth C."/>
            <person name="Cassiday P."/>
            <person name="Tondella M.L."/>
            <person name="Liao P."/>
            <person name="Zimmerman J."/>
            <person name="Meert K."/>
            <person name="Wessel D."/>
            <person name="Berger J."/>
            <person name="Dean J.M."/>
            <person name="Holubkov R."/>
            <person name="Burr J."/>
            <person name="Liu T."/>
            <person name="Brinkac L."/>
            <person name="Kim M."/>
            <person name="Losada L."/>
        </authorList>
    </citation>
    <scope>NUCLEOTIDE SEQUENCE [LARGE SCALE GENOMIC DNA]</scope>
    <source>
        <strain evidence="1 2">CHLA-26</strain>
    </source>
</reference>
<dbReference type="Proteomes" id="UP000018679">
    <property type="component" value="Unassembled WGS sequence"/>
</dbReference>
<evidence type="ECO:0000313" key="2">
    <source>
        <dbReference type="Proteomes" id="UP000018679"/>
    </source>
</evidence>
<comment type="caution">
    <text evidence="1">The sequence shown here is derived from an EMBL/GenBank/DDBJ whole genome shotgun (WGS) entry which is preliminary data.</text>
</comment>
<dbReference type="AlphaFoldDB" id="A0AAI9J2S1"/>
<organism evidence="1 2">
    <name type="scientific">Bordetella pertussis CHLA-26</name>
    <dbReference type="NCBI Taxonomy" id="1331284"/>
    <lineage>
        <taxon>Bacteria</taxon>
        <taxon>Pseudomonadati</taxon>
        <taxon>Pseudomonadota</taxon>
        <taxon>Betaproteobacteria</taxon>
        <taxon>Burkholderiales</taxon>
        <taxon>Alcaligenaceae</taxon>
        <taxon>Bordetella</taxon>
    </lineage>
</organism>
<sequence length="50" mass="5478">MTERASARARRIQETSSVGVEVFTIEIVCAGRRASGYSSTQRSIMSVSVR</sequence>
<name>A0AAI9J2S1_BORPT</name>
<dbReference type="EMBL" id="AXSB02000016">
    <property type="protein sequence ID" value="ETH31682.1"/>
    <property type="molecule type" value="Genomic_DNA"/>
</dbReference>
<evidence type="ECO:0000313" key="1">
    <source>
        <dbReference type="EMBL" id="ETH31682.1"/>
    </source>
</evidence>
<protein>
    <submittedName>
        <fullName evidence="1">Uncharacterized protein</fullName>
    </submittedName>
</protein>